<proteinExistence type="predicted"/>
<reference evidence="3" key="1">
    <citation type="submission" date="2025-08" db="UniProtKB">
        <authorList>
            <consortium name="RefSeq"/>
        </authorList>
    </citation>
    <scope>IDENTIFICATION</scope>
    <source>
        <tissue evidence="3">Whole body</tissue>
    </source>
</reference>
<evidence type="ECO:0000256" key="1">
    <source>
        <dbReference type="SAM" id="MobiDB-lite"/>
    </source>
</evidence>
<protein>
    <submittedName>
        <fullName evidence="3">Zinc finger BED domain-containing protein 5-like</fullName>
    </submittedName>
</protein>
<gene>
    <name evidence="3" type="primary">LOC112692864</name>
</gene>
<dbReference type="OrthoDB" id="6611449at2759"/>
<dbReference type="AlphaFoldDB" id="A0A8B8GM38"/>
<dbReference type="GeneID" id="112692864"/>
<organism evidence="2 3">
    <name type="scientific">Sipha flava</name>
    <name type="common">yellow sugarcane aphid</name>
    <dbReference type="NCBI Taxonomy" id="143950"/>
    <lineage>
        <taxon>Eukaryota</taxon>
        <taxon>Metazoa</taxon>
        <taxon>Ecdysozoa</taxon>
        <taxon>Arthropoda</taxon>
        <taxon>Hexapoda</taxon>
        <taxon>Insecta</taxon>
        <taxon>Pterygota</taxon>
        <taxon>Neoptera</taxon>
        <taxon>Paraneoptera</taxon>
        <taxon>Hemiptera</taxon>
        <taxon>Sternorrhyncha</taxon>
        <taxon>Aphidomorpha</taxon>
        <taxon>Aphidoidea</taxon>
        <taxon>Aphididae</taxon>
        <taxon>Sipha</taxon>
    </lineage>
</organism>
<dbReference type="PANTHER" id="PTHR45913:SF19">
    <property type="entry name" value="LOW QUALITY PROTEIN: ZINC FINGER BED DOMAIN-CONTAINING PROTEIN 5-LIKE"/>
    <property type="match status" value="1"/>
</dbReference>
<name>A0A8B8GM38_9HEMI</name>
<dbReference type="PANTHER" id="PTHR45913">
    <property type="entry name" value="EPM2A-INTERACTING PROTEIN 1"/>
    <property type="match status" value="1"/>
</dbReference>
<dbReference type="InterPro" id="IPR012337">
    <property type="entry name" value="RNaseH-like_sf"/>
</dbReference>
<sequence>MDKWLNRVTDNKSTSENCPVSSASKLESASQDVNYPMKIRKCLRKYDPDYINIGFTVIDVSNEPRTQCVICFEILSNQCMKPSLLKRHLSTKHSTLENKPKDYFVRKLSEMKSTKKIISSFSGSTEKAVEASFLVSLRIAKCGKPHTIGEELILPAAKDMVTCMLGVPSAKQLDMISLSNDTVRRRIENVSNYAQLMVYVRYVFQTVIKEDFLFCEALSTRTTADEIFKKLNHFFVENGLNWKKCVGFCSDGARAMTGKHGGVASKIKLVTENCTFIHCSIHREALVVKRMPEQFKLVLQEAIKVVNFIKSRALQSRLFTKLCSEMGSDHIQLLLHTEVRWLSRGRMLSRLFELHSEVQLFLGETNFELKDKLTDNLWITTLAYLSDIFNRLNVLNLSLQEHELQVEADLVKNIRHHCKMLKTTFEEYFKEDYSEFFWIRNPFILDLDDIPKTLTNNEKESLIELSCDESLKMEFTKLELDKSDLNIMITDELMTQENWRNKADQPYQN</sequence>
<feature type="compositionally biased region" description="Polar residues" evidence="1">
    <location>
        <begin position="11"/>
        <end position="20"/>
    </location>
</feature>
<keyword evidence="2" id="KW-1185">Reference proteome</keyword>
<evidence type="ECO:0000313" key="2">
    <source>
        <dbReference type="Proteomes" id="UP000694846"/>
    </source>
</evidence>
<feature type="region of interest" description="Disordered" evidence="1">
    <location>
        <begin position="1"/>
        <end position="20"/>
    </location>
</feature>
<dbReference type="SUPFAM" id="SSF53098">
    <property type="entry name" value="Ribonuclease H-like"/>
    <property type="match status" value="1"/>
</dbReference>
<dbReference type="Proteomes" id="UP000694846">
    <property type="component" value="Unplaced"/>
</dbReference>
<accession>A0A8B8GM38</accession>
<evidence type="ECO:0000313" key="3">
    <source>
        <dbReference type="RefSeq" id="XP_025423467.1"/>
    </source>
</evidence>
<dbReference type="RefSeq" id="XP_025423467.1">
    <property type="nucleotide sequence ID" value="XM_025567682.1"/>
</dbReference>